<feature type="domain" description="SLH" evidence="4">
    <location>
        <begin position="513"/>
        <end position="566"/>
    </location>
</feature>
<dbReference type="PANTHER" id="PTHR43308">
    <property type="entry name" value="OUTER MEMBRANE PROTEIN ALPHA-RELATED"/>
    <property type="match status" value="1"/>
</dbReference>
<name>A0A9D1KR72_9FIRM</name>
<evidence type="ECO:0000256" key="2">
    <source>
        <dbReference type="SAM" id="MobiDB-lite"/>
    </source>
</evidence>
<evidence type="ECO:0000256" key="1">
    <source>
        <dbReference type="ARBA" id="ARBA00022737"/>
    </source>
</evidence>
<feature type="signal peptide" evidence="3">
    <location>
        <begin position="1"/>
        <end position="26"/>
    </location>
</feature>
<gene>
    <name evidence="5" type="ORF">IAA60_07780</name>
</gene>
<dbReference type="Pfam" id="PF00395">
    <property type="entry name" value="SLH"/>
    <property type="match status" value="3"/>
</dbReference>
<keyword evidence="3" id="KW-0732">Signal</keyword>
<dbReference type="Proteomes" id="UP000824165">
    <property type="component" value="Unassembled WGS sequence"/>
</dbReference>
<evidence type="ECO:0000313" key="6">
    <source>
        <dbReference type="Proteomes" id="UP000824165"/>
    </source>
</evidence>
<dbReference type="EMBL" id="DVLU01000078">
    <property type="protein sequence ID" value="HIT85786.1"/>
    <property type="molecule type" value="Genomic_DNA"/>
</dbReference>
<feature type="domain" description="SLH" evidence="4">
    <location>
        <begin position="451"/>
        <end position="510"/>
    </location>
</feature>
<dbReference type="InterPro" id="IPR001119">
    <property type="entry name" value="SLH_dom"/>
</dbReference>
<proteinExistence type="predicted"/>
<evidence type="ECO:0000313" key="5">
    <source>
        <dbReference type="EMBL" id="HIT85786.1"/>
    </source>
</evidence>
<dbReference type="AlphaFoldDB" id="A0A9D1KR72"/>
<dbReference type="PROSITE" id="PS51272">
    <property type="entry name" value="SLH"/>
    <property type="match status" value="3"/>
</dbReference>
<evidence type="ECO:0000259" key="4">
    <source>
        <dbReference type="PROSITE" id="PS51272"/>
    </source>
</evidence>
<sequence>MNTKKILRYVVCAAAAAAAMGGAASAQVTLNTTGIQEGVVTLSGTADGDFVTYKVYKAGEEPDKDGMAAFGEIKTDASGAFSLAFELGESGTFEAVLYDGSEYKTIELEFADAQSRADFIERLNSVLSDPSAVLALLNDEQNSAVLNTIGVPADTFGAYPAALQSKICERISSDNAGSTLTENTFLSSYREAAACESMNYDASEYAEAVLAEMNFEYEGEKYGDIKDADKKAFVIEAFEKNAPYDTLDEMSGTYKKINILNIINNTRTVSIASTLKQYADDLGISSEKAYTDYVNKRNSTADRTVVERLSSAPAMTADALLDILESSVAGSSGNTGGGGTGGGGSSRPSGGGGGGISSPGGTVPGIITGGGTNNNNPGEDPGEGEEQPAAFSDVSEGHWAYSQIMSLKNSGIINGYDDGTFRPDASVTREEFVKMIVAALGLDTENASSHFYDVFDSDWFYPYLSAAFENGIVTGDNNGLFGVKANITRQDAVVIAYRSIMLKGAEIEQQREYQSFTDEGSISDYAKDAVRSMFCGGKINGMPDGSFAPFASCTRAEAAIIIGSVL</sequence>
<organism evidence="5 6">
    <name type="scientific">Candidatus Ornithomonoglobus intestinigallinarum</name>
    <dbReference type="NCBI Taxonomy" id="2840894"/>
    <lineage>
        <taxon>Bacteria</taxon>
        <taxon>Bacillati</taxon>
        <taxon>Bacillota</taxon>
        <taxon>Clostridia</taxon>
        <taxon>Candidatus Ornithomonoglobus</taxon>
    </lineage>
</organism>
<dbReference type="PANTHER" id="PTHR43308:SF5">
    <property type="entry name" value="S-LAYER PROTEIN _ PEPTIDOGLYCAN ENDO-BETA-N-ACETYLGLUCOSAMINIDASE"/>
    <property type="match status" value="1"/>
</dbReference>
<feature type="domain" description="SLH" evidence="4">
    <location>
        <begin position="387"/>
        <end position="450"/>
    </location>
</feature>
<accession>A0A9D1KR72</accession>
<reference evidence="5" key="1">
    <citation type="submission" date="2020-10" db="EMBL/GenBank/DDBJ databases">
        <authorList>
            <person name="Gilroy R."/>
        </authorList>
    </citation>
    <scope>NUCLEOTIDE SEQUENCE</scope>
    <source>
        <strain evidence="5">CHK181-108</strain>
    </source>
</reference>
<feature type="chain" id="PRO_5039479122" evidence="3">
    <location>
        <begin position="27"/>
        <end position="566"/>
    </location>
</feature>
<dbReference type="InterPro" id="IPR051465">
    <property type="entry name" value="Cell_Envelope_Struct_Comp"/>
</dbReference>
<feature type="compositionally biased region" description="Gly residues" evidence="2">
    <location>
        <begin position="333"/>
        <end position="358"/>
    </location>
</feature>
<evidence type="ECO:0000256" key="3">
    <source>
        <dbReference type="SAM" id="SignalP"/>
    </source>
</evidence>
<reference evidence="5" key="2">
    <citation type="journal article" date="2021" name="PeerJ">
        <title>Extensive microbial diversity within the chicken gut microbiome revealed by metagenomics and culture.</title>
        <authorList>
            <person name="Gilroy R."/>
            <person name="Ravi A."/>
            <person name="Getino M."/>
            <person name="Pursley I."/>
            <person name="Horton D.L."/>
            <person name="Alikhan N.F."/>
            <person name="Baker D."/>
            <person name="Gharbi K."/>
            <person name="Hall N."/>
            <person name="Watson M."/>
            <person name="Adriaenssens E.M."/>
            <person name="Foster-Nyarko E."/>
            <person name="Jarju S."/>
            <person name="Secka A."/>
            <person name="Antonio M."/>
            <person name="Oren A."/>
            <person name="Chaudhuri R.R."/>
            <person name="La Ragione R."/>
            <person name="Hildebrand F."/>
            <person name="Pallen M.J."/>
        </authorList>
    </citation>
    <scope>NUCLEOTIDE SEQUENCE</scope>
    <source>
        <strain evidence="5">CHK181-108</strain>
    </source>
</reference>
<keyword evidence="1" id="KW-0677">Repeat</keyword>
<comment type="caution">
    <text evidence="5">The sequence shown here is derived from an EMBL/GenBank/DDBJ whole genome shotgun (WGS) entry which is preliminary data.</text>
</comment>
<protein>
    <submittedName>
        <fullName evidence="5">S-layer homology domain-containing protein</fullName>
    </submittedName>
</protein>
<feature type="region of interest" description="Disordered" evidence="2">
    <location>
        <begin position="331"/>
        <end position="390"/>
    </location>
</feature>